<dbReference type="InterPro" id="IPR014729">
    <property type="entry name" value="Rossmann-like_a/b/a_fold"/>
</dbReference>
<evidence type="ECO:0000259" key="2">
    <source>
        <dbReference type="Pfam" id="PF00582"/>
    </source>
</evidence>
<name>X1NQN8_9ZZZZ</name>
<dbReference type="EMBL" id="BARV01032059">
    <property type="protein sequence ID" value="GAI32501.1"/>
    <property type="molecule type" value="Genomic_DNA"/>
</dbReference>
<comment type="caution">
    <text evidence="3">The sequence shown here is derived from an EMBL/GenBank/DDBJ whole genome shotgun (WGS) entry which is preliminary data.</text>
</comment>
<accession>X1NQN8</accession>
<evidence type="ECO:0000256" key="1">
    <source>
        <dbReference type="ARBA" id="ARBA00008791"/>
    </source>
</evidence>
<dbReference type="PANTHER" id="PTHR46268:SF6">
    <property type="entry name" value="UNIVERSAL STRESS PROTEIN UP12"/>
    <property type="match status" value="1"/>
</dbReference>
<dbReference type="Gene3D" id="3.40.50.620">
    <property type="entry name" value="HUPs"/>
    <property type="match status" value="1"/>
</dbReference>
<dbReference type="PRINTS" id="PR01438">
    <property type="entry name" value="UNVRSLSTRESS"/>
</dbReference>
<reference evidence="3" key="1">
    <citation type="journal article" date="2014" name="Front. Microbiol.">
        <title>High frequency of phylogenetically diverse reductive dehalogenase-homologous genes in deep subseafloor sedimentary metagenomes.</title>
        <authorList>
            <person name="Kawai M."/>
            <person name="Futagami T."/>
            <person name="Toyoda A."/>
            <person name="Takaki Y."/>
            <person name="Nishi S."/>
            <person name="Hori S."/>
            <person name="Arai W."/>
            <person name="Tsubouchi T."/>
            <person name="Morono Y."/>
            <person name="Uchiyama I."/>
            <person name="Ito T."/>
            <person name="Fujiyama A."/>
            <person name="Inagaki F."/>
            <person name="Takami H."/>
        </authorList>
    </citation>
    <scope>NUCLEOTIDE SEQUENCE</scope>
    <source>
        <strain evidence="3">Expedition CK06-06</strain>
    </source>
</reference>
<gene>
    <name evidence="3" type="ORF">S06H3_50612</name>
</gene>
<feature type="domain" description="UspA" evidence="2">
    <location>
        <begin position="5"/>
        <end position="149"/>
    </location>
</feature>
<dbReference type="AlphaFoldDB" id="X1NQN8"/>
<feature type="non-terminal residue" evidence="3">
    <location>
        <position position="152"/>
    </location>
</feature>
<dbReference type="SUPFAM" id="SSF52402">
    <property type="entry name" value="Adenine nucleotide alpha hydrolases-like"/>
    <property type="match status" value="1"/>
</dbReference>
<evidence type="ECO:0000313" key="3">
    <source>
        <dbReference type="EMBL" id="GAI32501.1"/>
    </source>
</evidence>
<proteinExistence type="inferred from homology"/>
<dbReference type="InterPro" id="IPR006016">
    <property type="entry name" value="UspA"/>
</dbReference>
<organism evidence="3">
    <name type="scientific">marine sediment metagenome</name>
    <dbReference type="NCBI Taxonomy" id="412755"/>
    <lineage>
        <taxon>unclassified sequences</taxon>
        <taxon>metagenomes</taxon>
        <taxon>ecological metagenomes</taxon>
    </lineage>
</organism>
<dbReference type="InterPro" id="IPR006015">
    <property type="entry name" value="Universal_stress_UspA"/>
</dbReference>
<protein>
    <recommendedName>
        <fullName evidence="2">UspA domain-containing protein</fullName>
    </recommendedName>
</protein>
<sequence length="152" mass="17011">MNGPIKKILVYVDGTEGSITAAQYAVVLSRAVRAELSALYVINTRALDDLLKARIFIKAEEEEYKQDLEADAGRYLNHVRSLARKKGLAIEAVSVSGSVRQEIKSYVQAHDIDLLIIGELSHVRSRRDDFYNEAERAMRSVSCSVLIVKDED</sequence>
<dbReference type="Pfam" id="PF00582">
    <property type="entry name" value="Usp"/>
    <property type="match status" value="1"/>
</dbReference>
<comment type="similarity">
    <text evidence="1">Belongs to the universal stress protein A family.</text>
</comment>
<dbReference type="CDD" id="cd00293">
    <property type="entry name" value="USP-like"/>
    <property type="match status" value="1"/>
</dbReference>
<dbReference type="PANTHER" id="PTHR46268">
    <property type="entry name" value="STRESS RESPONSE PROTEIN NHAX"/>
    <property type="match status" value="1"/>
</dbReference>